<gene>
    <name evidence="3" type="primary">pseC</name>
    <name evidence="3" type="ORF">ACFQND_18345</name>
</gene>
<keyword evidence="4" id="KW-1185">Reference proteome</keyword>
<protein>
    <submittedName>
        <fullName evidence="3">UDP-4-amino-4, 6-dideoxy-N-acetyl-beta-L-altrosamine transaminase</fullName>
        <ecNumber evidence="3">2.6.1.92</ecNumber>
    </submittedName>
</protein>
<dbReference type="InterPro" id="IPR015421">
    <property type="entry name" value="PyrdxlP-dep_Trfase_major"/>
</dbReference>
<dbReference type="Gene3D" id="3.40.640.10">
    <property type="entry name" value="Type I PLP-dependent aspartate aminotransferase-like (Major domain)"/>
    <property type="match status" value="1"/>
</dbReference>
<proteinExistence type="inferred from homology"/>
<dbReference type="InterPro" id="IPR020026">
    <property type="entry name" value="PseC"/>
</dbReference>
<sequence length="395" mass="43306">MTKLAIDGGNPVRTAMLPYARQSIDDDDRRVVGEVLKSNWLTTGPKVKEFEEAVARYTGAAECVAVNTGTAALHAAVWAAGIGPGDEVIVPAISFVASANCVLYVGATPVFADISPDTLNLDPEDVKRKLTSRTKGILAVDFAGHPCDHDALRAIADEHGLIIIADAAHSLGATYKGRKVGTLQEITALSFHPVKHVTTGEGGMVLTDDADIAKRVRSFRHHGIDVDLHARHKTNSWEYDIVDLGFNYRLPDINCALGVSQLVKSDRWLERRRSIVATYHEALYGLPMLQLPEQRANGFSAWHLYVVRLNLEAITTSRSQVFAALRAENIGVNVHYIPIPWMTHYANLGYKRGQWPVAEGEYERVISLPIYPSMTDSDVSDVVTAVKKVLGAYSR</sequence>
<evidence type="ECO:0000313" key="3">
    <source>
        <dbReference type="EMBL" id="MFC6283189.1"/>
    </source>
</evidence>
<accession>A0ABW1TZX9</accession>
<dbReference type="RefSeq" id="WP_371436933.1">
    <property type="nucleotide sequence ID" value="NZ_JBHSRS010000082.1"/>
</dbReference>
<dbReference type="NCBIfam" id="TIGR03588">
    <property type="entry name" value="PseC"/>
    <property type="match status" value="1"/>
</dbReference>
<dbReference type="InterPro" id="IPR000653">
    <property type="entry name" value="DegT/StrS_aminotransferase"/>
</dbReference>
<dbReference type="SUPFAM" id="SSF53383">
    <property type="entry name" value="PLP-dependent transferases"/>
    <property type="match status" value="1"/>
</dbReference>
<dbReference type="InterPro" id="IPR015424">
    <property type="entry name" value="PyrdxlP-dep_Trfase"/>
</dbReference>
<organism evidence="3 4">
    <name type="scientific">Polaromonas aquatica</name>
    <dbReference type="NCBI Taxonomy" id="332657"/>
    <lineage>
        <taxon>Bacteria</taxon>
        <taxon>Pseudomonadati</taxon>
        <taxon>Pseudomonadota</taxon>
        <taxon>Betaproteobacteria</taxon>
        <taxon>Burkholderiales</taxon>
        <taxon>Comamonadaceae</taxon>
        <taxon>Polaromonas</taxon>
    </lineage>
</organism>
<dbReference type="PANTHER" id="PTHR30244:SF34">
    <property type="entry name" value="DTDP-4-AMINO-4,6-DIDEOXYGALACTOSE TRANSAMINASE"/>
    <property type="match status" value="1"/>
</dbReference>
<dbReference type="Proteomes" id="UP001596270">
    <property type="component" value="Unassembled WGS sequence"/>
</dbReference>
<dbReference type="Gene3D" id="3.90.1150.10">
    <property type="entry name" value="Aspartate Aminotransferase, domain 1"/>
    <property type="match status" value="1"/>
</dbReference>
<dbReference type="Pfam" id="PF01041">
    <property type="entry name" value="DegT_DnrJ_EryC1"/>
    <property type="match status" value="1"/>
</dbReference>
<dbReference type="GO" id="GO:0008483">
    <property type="term" value="F:transaminase activity"/>
    <property type="evidence" value="ECO:0007669"/>
    <property type="project" value="UniProtKB-KW"/>
</dbReference>
<keyword evidence="3" id="KW-0808">Transferase</keyword>
<evidence type="ECO:0000256" key="1">
    <source>
        <dbReference type="ARBA" id="ARBA00037999"/>
    </source>
</evidence>
<comment type="caution">
    <text evidence="3">The sequence shown here is derived from an EMBL/GenBank/DDBJ whole genome shotgun (WGS) entry which is preliminary data.</text>
</comment>
<evidence type="ECO:0000256" key="2">
    <source>
        <dbReference type="RuleBase" id="RU004508"/>
    </source>
</evidence>
<dbReference type="PIRSF" id="PIRSF000390">
    <property type="entry name" value="PLP_StrS"/>
    <property type="match status" value="1"/>
</dbReference>
<keyword evidence="3" id="KW-0032">Aminotransferase</keyword>
<evidence type="ECO:0000313" key="4">
    <source>
        <dbReference type="Proteomes" id="UP001596270"/>
    </source>
</evidence>
<comment type="similarity">
    <text evidence="1 2">Belongs to the DegT/DnrJ/EryC1 family.</text>
</comment>
<dbReference type="PANTHER" id="PTHR30244">
    <property type="entry name" value="TRANSAMINASE"/>
    <property type="match status" value="1"/>
</dbReference>
<dbReference type="CDD" id="cd00616">
    <property type="entry name" value="AHBA_syn"/>
    <property type="match status" value="1"/>
</dbReference>
<dbReference type="EMBL" id="JBHSRS010000082">
    <property type="protein sequence ID" value="MFC6283189.1"/>
    <property type="molecule type" value="Genomic_DNA"/>
</dbReference>
<dbReference type="InterPro" id="IPR015422">
    <property type="entry name" value="PyrdxlP-dep_Trfase_small"/>
</dbReference>
<name>A0ABW1TZX9_9BURK</name>
<keyword evidence="2" id="KW-0663">Pyridoxal phosphate</keyword>
<dbReference type="EC" id="2.6.1.92" evidence="3"/>
<reference evidence="4" key="1">
    <citation type="journal article" date="2019" name="Int. J. Syst. Evol. Microbiol.">
        <title>The Global Catalogue of Microorganisms (GCM) 10K type strain sequencing project: providing services to taxonomists for standard genome sequencing and annotation.</title>
        <authorList>
            <consortium name="The Broad Institute Genomics Platform"/>
            <consortium name="The Broad Institute Genome Sequencing Center for Infectious Disease"/>
            <person name="Wu L."/>
            <person name="Ma J."/>
        </authorList>
    </citation>
    <scope>NUCLEOTIDE SEQUENCE [LARGE SCALE GENOMIC DNA]</scope>
    <source>
        <strain evidence="4">CCUG 39402</strain>
    </source>
</reference>